<dbReference type="GO" id="GO:0005840">
    <property type="term" value="C:ribosome"/>
    <property type="evidence" value="ECO:0007669"/>
    <property type="project" value="UniProtKB-KW"/>
</dbReference>
<evidence type="ECO:0000256" key="5">
    <source>
        <dbReference type="ARBA" id="ARBA00023274"/>
    </source>
</evidence>
<reference evidence="7 8" key="1">
    <citation type="submission" date="2019-03" db="EMBL/GenBank/DDBJ databases">
        <title>Genomic Encyclopedia of Type Strains, Phase IV (KMG-IV): sequencing the most valuable type-strain genomes for metagenomic binning, comparative biology and taxonomic classification.</title>
        <authorList>
            <person name="Goeker M."/>
        </authorList>
    </citation>
    <scope>NUCLEOTIDE SEQUENCE [LARGE SCALE GENOMIC DNA]</scope>
    <source>
        <strain evidence="7 8">DSM 100055</strain>
    </source>
</reference>
<comment type="caution">
    <text evidence="7">The sequence shown here is derived from an EMBL/GenBank/DDBJ whole genome shotgun (WGS) entry which is preliminary data.</text>
</comment>
<keyword evidence="3 6" id="KW-0694">RNA-binding</keyword>
<dbReference type="SUPFAM" id="SSF54189">
    <property type="entry name" value="Ribosomal proteins S24e, L23 and L15e"/>
    <property type="match status" value="1"/>
</dbReference>
<keyword evidence="5 6" id="KW-0687">Ribonucleoprotein</keyword>
<dbReference type="Proteomes" id="UP000294678">
    <property type="component" value="Unassembled WGS sequence"/>
</dbReference>
<dbReference type="InterPro" id="IPR013025">
    <property type="entry name" value="Ribosomal_uL23-like"/>
</dbReference>
<evidence type="ECO:0000313" key="8">
    <source>
        <dbReference type="Proteomes" id="UP000294678"/>
    </source>
</evidence>
<evidence type="ECO:0000313" key="7">
    <source>
        <dbReference type="EMBL" id="TDT70677.1"/>
    </source>
</evidence>
<evidence type="ECO:0000256" key="1">
    <source>
        <dbReference type="ARBA" id="ARBA00006700"/>
    </source>
</evidence>
<comment type="subunit">
    <text evidence="6">Part of the 50S ribosomal subunit. Contacts protein L29, and trigger factor when it is bound to the ribosome.</text>
</comment>
<name>A0AA46DZ12_9FUSO</name>
<keyword evidence="8" id="KW-1185">Reference proteome</keyword>
<dbReference type="GO" id="GO:0019843">
    <property type="term" value="F:rRNA binding"/>
    <property type="evidence" value="ECO:0007669"/>
    <property type="project" value="UniProtKB-UniRule"/>
</dbReference>
<dbReference type="NCBIfam" id="NF004363">
    <property type="entry name" value="PRK05738.2-4"/>
    <property type="match status" value="1"/>
</dbReference>
<dbReference type="AlphaFoldDB" id="A0AA46DZ12"/>
<evidence type="ECO:0000256" key="4">
    <source>
        <dbReference type="ARBA" id="ARBA00022980"/>
    </source>
</evidence>
<evidence type="ECO:0000256" key="2">
    <source>
        <dbReference type="ARBA" id="ARBA00022730"/>
    </source>
</evidence>
<dbReference type="RefSeq" id="WP_134113111.1">
    <property type="nucleotide sequence ID" value="NZ_SOBG01000004.1"/>
</dbReference>
<dbReference type="PANTHER" id="PTHR11620">
    <property type="entry name" value="60S RIBOSOMAL PROTEIN L23A"/>
    <property type="match status" value="1"/>
</dbReference>
<dbReference type="EMBL" id="SOBG01000004">
    <property type="protein sequence ID" value="TDT70677.1"/>
    <property type="molecule type" value="Genomic_DNA"/>
</dbReference>
<dbReference type="HAMAP" id="MF_01369_B">
    <property type="entry name" value="Ribosomal_uL23_B"/>
    <property type="match status" value="1"/>
</dbReference>
<sequence length="95" mass="11191">MNLYDIIKKPVITEKSELQRRENNVYTFIVDKRANKIEIRKAVESIFGVKVEEVNTLTVKPELKRYGMRVYKTKFVKKAMVKVKDGDKINLFPEV</sequence>
<protein>
    <recommendedName>
        <fullName evidence="6">Large ribosomal subunit protein uL23</fullName>
    </recommendedName>
</protein>
<accession>A0AA46DZ12</accession>
<dbReference type="GO" id="GO:0006412">
    <property type="term" value="P:translation"/>
    <property type="evidence" value="ECO:0007669"/>
    <property type="project" value="UniProtKB-UniRule"/>
</dbReference>
<proteinExistence type="inferred from homology"/>
<keyword evidence="2 6" id="KW-0699">rRNA-binding</keyword>
<dbReference type="InterPro" id="IPR012677">
    <property type="entry name" value="Nucleotide-bd_a/b_plait_sf"/>
</dbReference>
<dbReference type="Gene3D" id="3.30.70.330">
    <property type="match status" value="1"/>
</dbReference>
<evidence type="ECO:0000256" key="6">
    <source>
        <dbReference type="HAMAP-Rule" id="MF_01369"/>
    </source>
</evidence>
<dbReference type="FunFam" id="3.30.70.330:FF:000001">
    <property type="entry name" value="50S ribosomal protein L23"/>
    <property type="match status" value="1"/>
</dbReference>
<dbReference type="GO" id="GO:1990904">
    <property type="term" value="C:ribonucleoprotein complex"/>
    <property type="evidence" value="ECO:0007669"/>
    <property type="project" value="UniProtKB-KW"/>
</dbReference>
<evidence type="ECO:0000256" key="3">
    <source>
        <dbReference type="ARBA" id="ARBA00022884"/>
    </source>
</evidence>
<dbReference type="Pfam" id="PF00276">
    <property type="entry name" value="Ribosomal_L23"/>
    <property type="match status" value="1"/>
</dbReference>
<comment type="similarity">
    <text evidence="1 6">Belongs to the universal ribosomal protein uL23 family.</text>
</comment>
<keyword evidence="4 6" id="KW-0689">Ribosomal protein</keyword>
<gene>
    <name evidence="6" type="primary">rplW</name>
    <name evidence="7" type="ORF">EV215_1230</name>
</gene>
<dbReference type="InterPro" id="IPR012678">
    <property type="entry name" value="Ribosomal_uL23/eL15/eS24_sf"/>
</dbReference>
<organism evidence="7 8">
    <name type="scientific">Hypnocyclicus thermotrophus</name>
    <dbReference type="NCBI Taxonomy" id="1627895"/>
    <lineage>
        <taxon>Bacteria</taxon>
        <taxon>Fusobacteriati</taxon>
        <taxon>Fusobacteriota</taxon>
        <taxon>Fusobacteriia</taxon>
        <taxon>Fusobacteriales</taxon>
        <taxon>Fusobacteriaceae</taxon>
        <taxon>Hypnocyclicus</taxon>
    </lineage>
</organism>
<dbReference type="GO" id="GO:0003735">
    <property type="term" value="F:structural constituent of ribosome"/>
    <property type="evidence" value="ECO:0007669"/>
    <property type="project" value="InterPro"/>
</dbReference>
<comment type="function">
    <text evidence="6">One of the early assembly proteins it binds 23S rRNA. One of the proteins that surrounds the polypeptide exit tunnel on the outside of the ribosome. Forms the main docking site for trigger factor binding to the ribosome.</text>
</comment>